<dbReference type="Pfam" id="PF01904">
    <property type="entry name" value="DUF72"/>
    <property type="match status" value="1"/>
</dbReference>
<proteinExistence type="predicted"/>
<dbReference type="SUPFAM" id="SSF117396">
    <property type="entry name" value="TM1631-like"/>
    <property type="match status" value="1"/>
</dbReference>
<sequence>MITIGLTTWSEHASLMPAKKQLTLNDYAQFLPVVEIDSFYYALQAPTVSANWLAQVPPSFQFIVKAHQAMTKQADYQDVTSTEKELFTRYYRSIEPLMRAHQLKAVLFQFPPYFQLNQENSQYLRQIRAWLPDVPIAVEFRHSSWYDSAFKAQMYAFLSELKMTHVIVDEAQTPNNSVPFDPVVTNPALAMFRLHGRNMAGWQNPGASWRKQRTLYRYGATELAQLAETVQQLQTQAQEVVVIFNNNSGGDAADNALELQQLLNLKFENLAPKTPEQIDLF</sequence>
<protein>
    <recommendedName>
        <fullName evidence="3">DUF72 domain-containing protein</fullName>
    </recommendedName>
</protein>
<organism evidence="1 2">
    <name type="scientific">Latilactobacillus fuchuensis</name>
    <dbReference type="NCBI Taxonomy" id="164393"/>
    <lineage>
        <taxon>Bacteria</taxon>
        <taxon>Bacillati</taxon>
        <taxon>Bacillota</taxon>
        <taxon>Bacilli</taxon>
        <taxon>Lactobacillales</taxon>
        <taxon>Lactobacillaceae</taxon>
        <taxon>Latilactobacillus</taxon>
    </lineage>
</organism>
<evidence type="ECO:0000313" key="2">
    <source>
        <dbReference type="Proteomes" id="UP000238739"/>
    </source>
</evidence>
<dbReference type="InterPro" id="IPR002763">
    <property type="entry name" value="DUF72"/>
</dbReference>
<dbReference type="InterPro" id="IPR036520">
    <property type="entry name" value="UPF0759_sf"/>
</dbReference>
<accession>A0A2N9DTA5</accession>
<keyword evidence="2" id="KW-1185">Reference proteome</keyword>
<dbReference type="PANTHER" id="PTHR30348">
    <property type="entry name" value="UNCHARACTERIZED PROTEIN YECE"/>
    <property type="match status" value="1"/>
</dbReference>
<dbReference type="Proteomes" id="UP000238739">
    <property type="component" value="Unassembled WGS sequence"/>
</dbReference>
<evidence type="ECO:0008006" key="3">
    <source>
        <dbReference type="Google" id="ProtNLM"/>
    </source>
</evidence>
<name>A0A2N9DTA5_9LACO</name>
<dbReference type="AlphaFoldDB" id="A0A2N9DTA5"/>
<gene>
    <name evidence="1" type="ORF">LFUMFP_120016</name>
</gene>
<reference evidence="1" key="1">
    <citation type="submission" date="2018-01" db="EMBL/GenBank/DDBJ databases">
        <authorList>
            <person name="Chaillou S."/>
        </authorList>
    </citation>
    <scope>NUCLEOTIDE SEQUENCE [LARGE SCALE GENOMIC DNA]</scope>
    <source>
        <strain evidence="1">MFPC41A2801</strain>
    </source>
</reference>
<dbReference type="EMBL" id="OGVC01000004">
    <property type="protein sequence ID" value="SPC36803.1"/>
    <property type="molecule type" value="Genomic_DNA"/>
</dbReference>
<dbReference type="PANTHER" id="PTHR30348:SF13">
    <property type="entry name" value="UPF0759 PROTEIN YUNF"/>
    <property type="match status" value="1"/>
</dbReference>
<dbReference type="RefSeq" id="WP_106482979.1">
    <property type="nucleotide sequence ID" value="NZ_LT984417.1"/>
</dbReference>
<comment type="caution">
    <text evidence="1">The sequence shown here is derived from an EMBL/GenBank/DDBJ whole genome shotgun (WGS) entry which is preliminary data.</text>
</comment>
<dbReference type="Gene3D" id="3.20.20.410">
    <property type="entry name" value="Protein of unknown function UPF0759"/>
    <property type="match status" value="1"/>
</dbReference>
<evidence type="ECO:0000313" key="1">
    <source>
        <dbReference type="EMBL" id="SPC36803.1"/>
    </source>
</evidence>